<accession>A0A381TT47</accession>
<dbReference type="AlphaFoldDB" id="A0A381TT47"/>
<dbReference type="EMBL" id="UINC01005042">
    <property type="protein sequence ID" value="SVA18658.1"/>
    <property type="molecule type" value="Genomic_DNA"/>
</dbReference>
<proteinExistence type="predicted"/>
<sequence length="30" mass="3653">MKYKLTVSDKLVGKKMNYLDLRYEFKQISL</sequence>
<protein>
    <submittedName>
        <fullName evidence="1">Uncharacterized protein</fullName>
    </submittedName>
</protein>
<organism evidence="1">
    <name type="scientific">marine metagenome</name>
    <dbReference type="NCBI Taxonomy" id="408172"/>
    <lineage>
        <taxon>unclassified sequences</taxon>
        <taxon>metagenomes</taxon>
        <taxon>ecological metagenomes</taxon>
    </lineage>
</organism>
<reference evidence="1" key="1">
    <citation type="submission" date="2018-05" db="EMBL/GenBank/DDBJ databases">
        <authorList>
            <person name="Lanie J.A."/>
            <person name="Ng W.-L."/>
            <person name="Kazmierczak K.M."/>
            <person name="Andrzejewski T.M."/>
            <person name="Davidsen T.M."/>
            <person name="Wayne K.J."/>
            <person name="Tettelin H."/>
            <person name="Glass J.I."/>
            <person name="Rusch D."/>
            <person name="Podicherti R."/>
            <person name="Tsui H.-C.T."/>
            <person name="Winkler M.E."/>
        </authorList>
    </citation>
    <scope>NUCLEOTIDE SEQUENCE</scope>
</reference>
<evidence type="ECO:0000313" key="1">
    <source>
        <dbReference type="EMBL" id="SVA18658.1"/>
    </source>
</evidence>
<name>A0A381TT47_9ZZZZ</name>
<gene>
    <name evidence="1" type="ORF">METZ01_LOCUS71512</name>
</gene>